<sequence length="551" mass="62322">MNQYKNTAPFGMSYTRFTALLAAYFTLIVNVPFYKQLITVFAQSEAVNIGFALSIPVFLWAILNVVFSFFSWPYIGKPFFIVLLLCSSVVSYAGYHYGVMFDRTMMANIFETDSSEAASYLSLSAITWVLLMGVVPVFWVYRVHLGPKRSLLVLLRGKMISIGVSLLLIAGVASVFYQNYVSVGRNNVTLNRTLIPTEFISSLIRYVNTQYLTAPVAYKTLGLDAQQTAKALQQAQIKPTLLVFVVGETARSQNYQINGYPRPTNRYTNQSGIISFQDVSSCGTATAVSVPCMFSTMTRQHFSRQQADHQDNVLDLLQRADVDIVWRDNDGGDKQVAKHIKQLPIEDVASNKQCNAGNCYDMALLDGFEQHVEQLKGNRLMVLHLKGSHGPAYYQRYPSEHAQFLPDCKRSDIENCTNEQIINTYDNSILYTDYVLSQAIGRLERLQSKYNTALIYVSDHGESLGEEGLYLHGLPYQFAPNYQKRVPMLVWMSPSFQNAKAIDAECLRTHAQKKGTYSHDNVFHTLLGAMDVETRQYNPSLDLFERCRRNN</sequence>
<dbReference type="PANTHER" id="PTHR30443">
    <property type="entry name" value="INNER MEMBRANE PROTEIN"/>
    <property type="match status" value="1"/>
</dbReference>
<reference evidence="12" key="1">
    <citation type="journal article" date="2019" name="Int. J. Syst. Evol. Microbiol.">
        <title>The Global Catalogue of Microorganisms (GCM) 10K type strain sequencing project: providing services to taxonomists for standard genome sequencing and annotation.</title>
        <authorList>
            <consortium name="The Broad Institute Genomics Platform"/>
            <consortium name="The Broad Institute Genome Sequencing Center for Infectious Disease"/>
            <person name="Wu L."/>
            <person name="Ma J."/>
        </authorList>
    </citation>
    <scope>NUCLEOTIDE SEQUENCE [LARGE SCALE GENOMIC DNA]</scope>
    <source>
        <strain evidence="12">CECT 7398</strain>
    </source>
</reference>
<evidence type="ECO:0000313" key="12">
    <source>
        <dbReference type="Proteomes" id="UP001238540"/>
    </source>
</evidence>
<evidence type="ECO:0000256" key="8">
    <source>
        <dbReference type="SAM" id="Phobius"/>
    </source>
</evidence>
<dbReference type="InterPro" id="IPR017850">
    <property type="entry name" value="Alkaline_phosphatase_core_sf"/>
</dbReference>
<dbReference type="InterPro" id="IPR012549">
    <property type="entry name" value="EptA-like_N"/>
</dbReference>
<evidence type="ECO:0000256" key="1">
    <source>
        <dbReference type="ARBA" id="ARBA00004429"/>
    </source>
</evidence>
<feature type="transmembrane region" description="Helical" evidence="8">
    <location>
        <begin position="79"/>
        <end position="97"/>
    </location>
</feature>
<keyword evidence="4 11" id="KW-0808">Transferase</keyword>
<dbReference type="GO" id="GO:0016740">
    <property type="term" value="F:transferase activity"/>
    <property type="evidence" value="ECO:0007669"/>
    <property type="project" value="UniProtKB-KW"/>
</dbReference>
<dbReference type="InterPro" id="IPR040423">
    <property type="entry name" value="PEA_transferase"/>
</dbReference>
<dbReference type="RefSeq" id="WP_170882381.1">
    <property type="nucleotide sequence ID" value="NZ_JABEYA020000002.1"/>
</dbReference>
<comment type="subcellular location">
    <subcellularLocation>
        <location evidence="1">Cell inner membrane</location>
        <topology evidence="1">Multi-pass membrane protein</topology>
    </subcellularLocation>
</comment>
<dbReference type="InterPro" id="IPR058130">
    <property type="entry name" value="PEA_transf_C"/>
</dbReference>
<evidence type="ECO:0000256" key="4">
    <source>
        <dbReference type="ARBA" id="ARBA00022679"/>
    </source>
</evidence>
<evidence type="ECO:0000313" key="11">
    <source>
        <dbReference type="EMBL" id="MDN3609342.1"/>
    </source>
</evidence>
<name>A0ABT8BR90_9VIBR</name>
<dbReference type="Pfam" id="PF08019">
    <property type="entry name" value="EptA_B_N"/>
    <property type="match status" value="1"/>
</dbReference>
<dbReference type="NCBIfam" id="NF028537">
    <property type="entry name" value="P_eth_NH2_trans"/>
    <property type="match status" value="1"/>
</dbReference>
<evidence type="ECO:0000259" key="10">
    <source>
        <dbReference type="Pfam" id="PF08019"/>
    </source>
</evidence>
<evidence type="ECO:0000256" key="6">
    <source>
        <dbReference type="ARBA" id="ARBA00022989"/>
    </source>
</evidence>
<evidence type="ECO:0000256" key="5">
    <source>
        <dbReference type="ARBA" id="ARBA00022692"/>
    </source>
</evidence>
<evidence type="ECO:0000259" key="9">
    <source>
        <dbReference type="Pfam" id="PF00884"/>
    </source>
</evidence>
<keyword evidence="7 8" id="KW-0472">Membrane</keyword>
<evidence type="ECO:0000256" key="3">
    <source>
        <dbReference type="ARBA" id="ARBA00022519"/>
    </source>
</evidence>
<feature type="transmembrane region" description="Helical" evidence="8">
    <location>
        <begin position="46"/>
        <end position="67"/>
    </location>
</feature>
<keyword evidence="6 8" id="KW-1133">Transmembrane helix</keyword>
<dbReference type="PANTHER" id="PTHR30443:SF0">
    <property type="entry name" value="PHOSPHOETHANOLAMINE TRANSFERASE EPTA"/>
    <property type="match status" value="1"/>
</dbReference>
<dbReference type="InterPro" id="IPR000917">
    <property type="entry name" value="Sulfatase_N"/>
</dbReference>
<evidence type="ECO:0000256" key="2">
    <source>
        <dbReference type="ARBA" id="ARBA00022475"/>
    </source>
</evidence>
<comment type="caution">
    <text evidence="11">The sequence shown here is derived from an EMBL/GenBank/DDBJ whole genome shotgun (WGS) entry which is preliminary data.</text>
</comment>
<feature type="transmembrane region" description="Helical" evidence="8">
    <location>
        <begin position="153"/>
        <end position="177"/>
    </location>
</feature>
<dbReference type="Pfam" id="PF00884">
    <property type="entry name" value="Sulfatase"/>
    <property type="match status" value="1"/>
</dbReference>
<feature type="domain" description="Sulfatase N-terminal" evidence="9">
    <location>
        <begin position="242"/>
        <end position="532"/>
    </location>
</feature>
<keyword evidence="2" id="KW-1003">Cell membrane</keyword>
<dbReference type="Gene3D" id="3.40.720.10">
    <property type="entry name" value="Alkaline Phosphatase, subunit A"/>
    <property type="match status" value="1"/>
</dbReference>
<protein>
    <submittedName>
        <fullName evidence="11">Phosphoethanolamine--lipid A transferase</fullName>
    </submittedName>
</protein>
<evidence type="ECO:0000256" key="7">
    <source>
        <dbReference type="ARBA" id="ARBA00023136"/>
    </source>
</evidence>
<accession>A0ABT8BR90</accession>
<dbReference type="Proteomes" id="UP001238540">
    <property type="component" value="Unassembled WGS sequence"/>
</dbReference>
<feature type="transmembrane region" description="Helical" evidence="8">
    <location>
        <begin position="12"/>
        <end position="34"/>
    </location>
</feature>
<proteinExistence type="predicted"/>
<keyword evidence="12" id="KW-1185">Reference proteome</keyword>
<feature type="domain" description="Phosphoethanolamine transferase N-terminal" evidence="10">
    <location>
        <begin position="59"/>
        <end position="211"/>
    </location>
</feature>
<feature type="transmembrane region" description="Helical" evidence="8">
    <location>
        <begin position="117"/>
        <end position="141"/>
    </location>
</feature>
<dbReference type="CDD" id="cd16017">
    <property type="entry name" value="LptA"/>
    <property type="match status" value="1"/>
</dbReference>
<organism evidence="11 12">
    <name type="scientific">Vibrio ostreicida</name>
    <dbReference type="NCBI Taxonomy" id="526588"/>
    <lineage>
        <taxon>Bacteria</taxon>
        <taxon>Pseudomonadati</taxon>
        <taxon>Pseudomonadota</taxon>
        <taxon>Gammaproteobacteria</taxon>
        <taxon>Vibrionales</taxon>
        <taxon>Vibrionaceae</taxon>
        <taxon>Vibrio</taxon>
    </lineage>
</organism>
<keyword evidence="3" id="KW-0997">Cell inner membrane</keyword>
<dbReference type="EMBL" id="JAUFQC010000001">
    <property type="protein sequence ID" value="MDN3609342.1"/>
    <property type="molecule type" value="Genomic_DNA"/>
</dbReference>
<gene>
    <name evidence="11" type="ORF">QWZ16_06355</name>
</gene>
<keyword evidence="5 8" id="KW-0812">Transmembrane</keyword>
<dbReference type="SUPFAM" id="SSF53649">
    <property type="entry name" value="Alkaline phosphatase-like"/>
    <property type="match status" value="1"/>
</dbReference>